<name>E4L853_9FIRM</name>
<dbReference type="InterPro" id="IPR000644">
    <property type="entry name" value="CBS_dom"/>
</dbReference>
<proteinExistence type="predicted"/>
<dbReference type="Pfam" id="PF00571">
    <property type="entry name" value="CBS"/>
    <property type="match status" value="2"/>
</dbReference>
<evidence type="ECO:0000256" key="2">
    <source>
        <dbReference type="PROSITE-ProRule" id="PRU00703"/>
    </source>
</evidence>
<evidence type="ECO:0000313" key="4">
    <source>
        <dbReference type="EMBL" id="EFR43061.1"/>
    </source>
</evidence>
<dbReference type="SMART" id="SM00116">
    <property type="entry name" value="CBS"/>
    <property type="match status" value="2"/>
</dbReference>
<evidence type="ECO:0000313" key="5">
    <source>
        <dbReference type="Proteomes" id="UP000004594"/>
    </source>
</evidence>
<accession>E4L853</accession>
<dbReference type="OrthoDB" id="9790355at2"/>
<gene>
    <name evidence="4" type="ORF">HMPREF9220_1035</name>
</gene>
<dbReference type="SUPFAM" id="SSF54631">
    <property type="entry name" value="CBS-domain pair"/>
    <property type="match status" value="1"/>
</dbReference>
<keyword evidence="1 2" id="KW-0129">CBS domain</keyword>
<evidence type="ECO:0000256" key="1">
    <source>
        <dbReference type="ARBA" id="ARBA00023122"/>
    </source>
</evidence>
<reference evidence="4 5" key="1">
    <citation type="submission" date="2010-11" db="EMBL/GenBank/DDBJ databases">
        <authorList>
            <person name="Durkin A.S."/>
            <person name="Madupu R."/>
            <person name="Torralba M."/>
            <person name="Gillis M."/>
            <person name="Methe B."/>
            <person name="Sutton G."/>
            <person name="Nelson K.E."/>
        </authorList>
    </citation>
    <scope>NUCLEOTIDE SEQUENCE [LARGE SCALE GENOMIC DNA]</scope>
    <source>
        <strain evidence="4 5">UPII 345-E</strain>
    </source>
</reference>
<dbReference type="Gene3D" id="3.10.580.10">
    <property type="entry name" value="CBS-domain"/>
    <property type="match status" value="1"/>
</dbReference>
<feature type="domain" description="CBS" evidence="3">
    <location>
        <begin position="102"/>
        <end position="159"/>
    </location>
</feature>
<dbReference type="PANTHER" id="PTHR43080:SF26">
    <property type="entry name" value="REGULATORY PROTEIN"/>
    <property type="match status" value="1"/>
</dbReference>
<feature type="domain" description="CBS" evidence="3">
    <location>
        <begin position="12"/>
        <end position="69"/>
    </location>
</feature>
<organism evidence="4 5">
    <name type="scientific">Dialister micraerophilus UPII 345-E</name>
    <dbReference type="NCBI Taxonomy" id="910314"/>
    <lineage>
        <taxon>Bacteria</taxon>
        <taxon>Bacillati</taxon>
        <taxon>Bacillota</taxon>
        <taxon>Negativicutes</taxon>
        <taxon>Veillonellales</taxon>
        <taxon>Veillonellaceae</taxon>
        <taxon>Dialister</taxon>
    </lineage>
</organism>
<dbReference type="InterPro" id="IPR051257">
    <property type="entry name" value="Diverse_CBS-Domain"/>
</dbReference>
<evidence type="ECO:0000259" key="3">
    <source>
        <dbReference type="PROSITE" id="PS51371"/>
    </source>
</evidence>
<sequence>MGIKQYLAKDFMSKDIISVSADINIHDLVKIFVEHPVSALPVVGEKNTLLGIISEGDLLYKKVRPYVPQYMDVLGAGVYYWGYGRFASSFRKLLATKASEIMTTNVHCVAPDTNLETVTTLMIDEHLKSVPVVESPNKLVGMITRHDILQVIASSEKDEKSEK</sequence>
<protein>
    <submittedName>
        <fullName evidence="4">CBS domain protein</fullName>
    </submittedName>
</protein>
<dbReference type="eggNOG" id="COG0517">
    <property type="taxonomic scope" value="Bacteria"/>
</dbReference>
<comment type="caution">
    <text evidence="4">The sequence shown here is derived from an EMBL/GenBank/DDBJ whole genome shotgun (WGS) entry which is preliminary data.</text>
</comment>
<dbReference type="InterPro" id="IPR046342">
    <property type="entry name" value="CBS_dom_sf"/>
</dbReference>
<dbReference type="PROSITE" id="PS51371">
    <property type="entry name" value="CBS"/>
    <property type="match status" value="2"/>
</dbReference>
<dbReference type="EMBL" id="AENT01000012">
    <property type="protein sequence ID" value="EFR43061.1"/>
    <property type="molecule type" value="Genomic_DNA"/>
</dbReference>
<dbReference type="RefSeq" id="WP_007554470.1">
    <property type="nucleotide sequence ID" value="NZ_AENT01000012.1"/>
</dbReference>
<dbReference type="AlphaFoldDB" id="E4L853"/>
<dbReference type="CDD" id="cd04586">
    <property type="entry name" value="CBS_pair_BON_assoc"/>
    <property type="match status" value="1"/>
</dbReference>
<dbReference type="PANTHER" id="PTHR43080">
    <property type="entry name" value="CBS DOMAIN-CONTAINING PROTEIN CBSX3, MITOCHONDRIAL"/>
    <property type="match status" value="1"/>
</dbReference>
<dbReference type="Proteomes" id="UP000004594">
    <property type="component" value="Unassembled WGS sequence"/>
</dbReference>